<protein>
    <submittedName>
        <fullName evidence="2">Uncharacterized protein</fullName>
    </submittedName>
</protein>
<evidence type="ECO:0000313" key="2">
    <source>
        <dbReference type="EMBL" id="ATL89046.1"/>
    </source>
</evidence>
<evidence type="ECO:0000256" key="1">
    <source>
        <dbReference type="SAM" id="MobiDB-lite"/>
    </source>
</evidence>
<sequence>MFCEKIKIPGLPGEGTVTDGSVDWYEMDWENVDNGMTEEQMPRNIDKPCTAQDPCTDNSPVQTDDETYEIVQE</sequence>
<dbReference type="AlphaFoldDB" id="A0A291T7C0"/>
<dbReference type="RefSeq" id="WP_098922400.1">
    <property type="nucleotide sequence ID" value="NZ_CAXSZA010000001.1"/>
</dbReference>
<name>A0A291T7C0_9FIRM</name>
<dbReference type="Proteomes" id="UP000223709">
    <property type="component" value="Chromosome"/>
</dbReference>
<organism evidence="2 3">
    <name type="scientific">Faecalibacterium prausnitzii</name>
    <dbReference type="NCBI Taxonomy" id="853"/>
    <lineage>
        <taxon>Bacteria</taxon>
        <taxon>Bacillati</taxon>
        <taxon>Bacillota</taxon>
        <taxon>Clostridia</taxon>
        <taxon>Eubacteriales</taxon>
        <taxon>Oscillospiraceae</taxon>
        <taxon>Faecalibacterium</taxon>
    </lineage>
</organism>
<gene>
    <name evidence="2" type="ORF">CRH10_01300</name>
</gene>
<feature type="compositionally biased region" description="Acidic residues" evidence="1">
    <location>
        <begin position="63"/>
        <end position="73"/>
    </location>
</feature>
<reference evidence="2 3" key="1">
    <citation type="submission" date="2017-10" db="EMBL/GenBank/DDBJ databases">
        <title>Complete Genome Sequence of Faecalibacterium prausnitzii isolated from the gut of healthy adult Indian.</title>
        <authorList>
            <person name="Bag S."/>
            <person name="Ghosh T.S."/>
            <person name="Das B."/>
        </authorList>
    </citation>
    <scope>NUCLEOTIDE SEQUENCE [LARGE SCALE GENOMIC DNA]</scope>
    <source>
        <strain evidence="2 3">Indica</strain>
    </source>
</reference>
<feature type="region of interest" description="Disordered" evidence="1">
    <location>
        <begin position="44"/>
        <end position="73"/>
    </location>
</feature>
<feature type="compositionally biased region" description="Polar residues" evidence="1">
    <location>
        <begin position="53"/>
        <end position="62"/>
    </location>
</feature>
<dbReference type="EMBL" id="CP023819">
    <property type="protein sequence ID" value="ATL89046.1"/>
    <property type="molecule type" value="Genomic_DNA"/>
</dbReference>
<accession>A0A291T7C0</accession>
<proteinExistence type="predicted"/>
<evidence type="ECO:0000313" key="3">
    <source>
        <dbReference type="Proteomes" id="UP000223709"/>
    </source>
</evidence>